<gene>
    <name evidence="6" type="ORF">AAW31_08995</name>
    <name evidence="7" type="ORF">BCL69_102720</name>
</gene>
<dbReference type="Gene3D" id="3.40.50.10810">
    <property type="entry name" value="Tandem AAA-ATPase domain"/>
    <property type="match status" value="1"/>
</dbReference>
<name>A0A0F7KGF1_9PROT</name>
<evidence type="ECO:0000313" key="6">
    <source>
        <dbReference type="EMBL" id="AKH37922.1"/>
    </source>
</evidence>
<dbReference type="KEGG" id="nco:AAW31_08995"/>
<keyword evidence="2" id="KW-0479">Metal-binding</keyword>
<dbReference type="PROSITE" id="PS50966">
    <property type="entry name" value="ZF_SWIM"/>
    <property type="match status" value="1"/>
</dbReference>
<dbReference type="SMART" id="SM00490">
    <property type="entry name" value="HELICc"/>
    <property type="match status" value="1"/>
</dbReference>
<dbReference type="SMART" id="SM00487">
    <property type="entry name" value="DEXDc"/>
    <property type="match status" value="1"/>
</dbReference>
<evidence type="ECO:0000259" key="4">
    <source>
        <dbReference type="PROSITE" id="PS51192"/>
    </source>
</evidence>
<accession>A0A0F7KGF1</accession>
<dbReference type="Pfam" id="PF00271">
    <property type="entry name" value="Helicase_C"/>
    <property type="match status" value="1"/>
</dbReference>
<dbReference type="GO" id="GO:0016787">
    <property type="term" value="F:hydrolase activity"/>
    <property type="evidence" value="ECO:0007669"/>
    <property type="project" value="UniProtKB-KW"/>
</dbReference>
<keyword evidence="1" id="KW-0378">Hydrolase</keyword>
<evidence type="ECO:0000259" key="5">
    <source>
        <dbReference type="PROSITE" id="PS51194"/>
    </source>
</evidence>
<dbReference type="EMBL" id="VNHT01000027">
    <property type="protein sequence ID" value="TYP87051.1"/>
    <property type="molecule type" value="Genomic_DNA"/>
</dbReference>
<feature type="domain" description="SWIM-type" evidence="3">
    <location>
        <begin position="110"/>
        <end position="146"/>
    </location>
</feature>
<reference evidence="6 8" key="2">
    <citation type="journal article" date="2016" name="Genome Announc.">
        <title>Genome Sequence of Nitrosomonas communis Strain Nm2, a Mesophilic Ammonia-Oxidizing Bacterium Isolated from Mediterranean Soil.</title>
        <authorList>
            <person name="Kozlowski J.A."/>
            <person name="Kits K.D."/>
            <person name="Stein L.Y."/>
        </authorList>
    </citation>
    <scope>NUCLEOTIDE SEQUENCE [LARGE SCALE GENOMIC DNA]</scope>
    <source>
        <strain evidence="6 8">Nm2</strain>
    </source>
</reference>
<keyword evidence="2" id="KW-0862">Zinc</keyword>
<dbReference type="PROSITE" id="PS51192">
    <property type="entry name" value="HELICASE_ATP_BIND_1"/>
    <property type="match status" value="1"/>
</dbReference>
<evidence type="ECO:0000256" key="1">
    <source>
        <dbReference type="ARBA" id="ARBA00022801"/>
    </source>
</evidence>
<protein>
    <submittedName>
        <fullName evidence="6">Helicase SNF2</fullName>
    </submittedName>
    <submittedName>
        <fullName evidence="7">SNF2 family DNA or RNA helicase</fullName>
    </submittedName>
</protein>
<dbReference type="Pfam" id="PF12419">
    <property type="entry name" value="DUF3670"/>
    <property type="match status" value="1"/>
</dbReference>
<feature type="domain" description="Helicase ATP-binding" evidence="4">
    <location>
        <begin position="718"/>
        <end position="876"/>
    </location>
</feature>
<dbReference type="Proteomes" id="UP000034156">
    <property type="component" value="Chromosome"/>
</dbReference>
<dbReference type="InterPro" id="IPR000330">
    <property type="entry name" value="SNF2_N"/>
</dbReference>
<dbReference type="InterPro" id="IPR049730">
    <property type="entry name" value="SNF2/RAD54-like_C"/>
</dbReference>
<dbReference type="Pfam" id="PF00176">
    <property type="entry name" value="SNF2-rel_dom"/>
    <property type="match status" value="1"/>
</dbReference>
<dbReference type="RefSeq" id="WP_046849991.1">
    <property type="nucleotide sequence ID" value="NZ_CP011451.1"/>
</dbReference>
<organism evidence="6 8">
    <name type="scientific">Nitrosomonas communis</name>
    <dbReference type="NCBI Taxonomy" id="44574"/>
    <lineage>
        <taxon>Bacteria</taxon>
        <taxon>Pseudomonadati</taxon>
        <taxon>Pseudomonadota</taxon>
        <taxon>Betaproteobacteria</taxon>
        <taxon>Nitrosomonadales</taxon>
        <taxon>Nitrosomonadaceae</taxon>
        <taxon>Nitrosomonas</taxon>
    </lineage>
</organism>
<keyword evidence="6" id="KW-0547">Nucleotide-binding</keyword>
<evidence type="ECO:0000256" key="2">
    <source>
        <dbReference type="PROSITE-ProRule" id="PRU00325"/>
    </source>
</evidence>
<keyword evidence="8" id="KW-1185">Reference proteome</keyword>
<feature type="domain" description="Helicase C-terminal" evidence="5">
    <location>
        <begin position="1006"/>
        <end position="1152"/>
    </location>
</feature>
<dbReference type="InterPro" id="IPR014001">
    <property type="entry name" value="Helicase_ATP-bd"/>
</dbReference>
<dbReference type="InterPro" id="IPR001650">
    <property type="entry name" value="Helicase_C-like"/>
</dbReference>
<dbReference type="FunFam" id="3.40.50.300:FF:000533">
    <property type="entry name" value="Helicase, Snf2 family"/>
    <property type="match status" value="1"/>
</dbReference>
<sequence>MAAHRGYGQTWWGAQWLNSLSQIDYDNRLPRGRSYANKGAVAKIEIQHGNIYARVKGSRPRPYDVTIKVPPMPSQQTKALLDAVALDQVIISKMLNRKLDPAVLKHAKTLKVAIFPTRWTDLAMSCSCPDWAVPCKHLAAVIYLISREIDGNPFIVFSLKGIDLTQELAARHISIEREAKATLPTVEDLLGQPHHHETLVQNMSDLDDSSALDYSLLPDLAASLVSVLPANPTFFQPGDFRLTYEKVMKRVIKQARLALKTATTSSNSSNIRSAVITPADKPHVMLDQTYQPTVAGLTLQAHWKEWAATLQQLAEADLPDLQPEVVAMYHARMASLHLLAQGAVLPQVFQAGKSEVGLRWLPAMLDGTVNALINQLAALLPAGLLAYCSGKKETNLSAEVQAMALCSLFLGEFIRYWSDVRHEKLYGNKPLGLFFGHGSTRVDGPGEGEIGAGVQLWLSRFHIGQQTYMPVLQLEDDGVGFSLSLGVVARNASLQEPVPFARLLTDKAWQANRYSVLQTVSLLAEFFPPLNHYISAGAITPIALTPEALPAFLFDTLPIIRLLGIRALLPKALDHILRPRLSMKLSGKNTGSTGFLNASDILGFNWMVAIGNNQLTRAEFEELVQNAQGIVRFKGEYVYLDPADIEKLRLQLEKPPSTTPAERLRIALSKEYLGTPITLDEKARDIIRELTEVGNVPLPTTLNATLRPYQERGYAWLYRNIRAGFGSVIADDMGLGKTLQMITTLLKLKEEGSLHEAKVLVIVPTSLLTNWTKEIARFAPTLTVDIFHGTERLLANERTDVLLTTYGMVRTDQAKLKKLSWRLVIIDEAQNIKNAAAAQTKAVKSIPAASFVALTGTPVENRLAEYWSIMDFANRGFLGNLTHFTKEFAVPIQSHHDHQVVRRFKRVTSPFLLRRLKSDKSIISDLPDKIEQNQYCELTRKQAALYETVVREALQVINGESDTFKREGLILQMILALKQICNHPVQYLKTGNSEASLSGKAELFLDLLESIYAAHEKVLVFTQFRETGELLTAWIKARFGREPQFLHGGVTRKMRDSMVERFQHDRTERVFLLSLKAGGTGLNLTAAANVIHFDLWWNPAVEAQATDRAYRIGQLQNVQVHRLITRATFEERINDMIQSKRSLADLTVGIGEKWIGTLSNAELKDVFSLG</sequence>
<dbReference type="InterPro" id="IPR038718">
    <property type="entry name" value="SNF2-like_sf"/>
</dbReference>
<keyword evidence="6" id="KW-0067">ATP-binding</keyword>
<keyword evidence="6" id="KW-0347">Helicase</keyword>
<dbReference type="PATRIC" id="fig|44574.3.peg.2199"/>
<dbReference type="InterPro" id="IPR007527">
    <property type="entry name" value="Znf_SWIM"/>
</dbReference>
<reference evidence="7 9" key="3">
    <citation type="submission" date="2019-07" db="EMBL/GenBank/DDBJ databases">
        <title>Active sludge and wastewater microbial communities from Klosterneuburg, Austria.</title>
        <authorList>
            <person name="Wagner M."/>
        </authorList>
    </citation>
    <scope>NUCLEOTIDE SEQUENCE [LARGE SCALE GENOMIC DNA]</scope>
    <source>
        <strain evidence="7 9">Nm2</strain>
    </source>
</reference>
<dbReference type="InterPro" id="IPR022138">
    <property type="entry name" value="DUF3670"/>
</dbReference>
<dbReference type="AlphaFoldDB" id="A0A0F7KGF1"/>
<dbReference type="Gene3D" id="3.40.50.300">
    <property type="entry name" value="P-loop containing nucleotide triphosphate hydrolases"/>
    <property type="match status" value="1"/>
</dbReference>
<evidence type="ECO:0000259" key="3">
    <source>
        <dbReference type="PROSITE" id="PS50966"/>
    </source>
</evidence>
<dbReference type="GO" id="GO:0008270">
    <property type="term" value="F:zinc ion binding"/>
    <property type="evidence" value="ECO:0007669"/>
    <property type="project" value="UniProtKB-KW"/>
</dbReference>
<dbReference type="GO" id="GO:0004386">
    <property type="term" value="F:helicase activity"/>
    <property type="evidence" value="ECO:0007669"/>
    <property type="project" value="UniProtKB-KW"/>
</dbReference>
<dbReference type="EMBL" id="CP011451">
    <property type="protein sequence ID" value="AKH37922.1"/>
    <property type="molecule type" value="Genomic_DNA"/>
</dbReference>
<dbReference type="PANTHER" id="PTHR10799">
    <property type="entry name" value="SNF2/RAD54 HELICASE FAMILY"/>
    <property type="match status" value="1"/>
</dbReference>
<evidence type="ECO:0000313" key="7">
    <source>
        <dbReference type="EMBL" id="TYP87051.1"/>
    </source>
</evidence>
<dbReference type="CDD" id="cd18012">
    <property type="entry name" value="DEXQc_arch_SWI2_SNF2"/>
    <property type="match status" value="1"/>
</dbReference>
<dbReference type="PROSITE" id="PS51194">
    <property type="entry name" value="HELICASE_CTER"/>
    <property type="match status" value="1"/>
</dbReference>
<reference evidence="8" key="1">
    <citation type="submission" date="2015-05" db="EMBL/GenBank/DDBJ databases">
        <title>Draft genome of Nitrosomonas communis strain Nm2.</title>
        <authorList>
            <person name="Kozlowski J.A."/>
            <person name="Kits K.D."/>
            <person name="Stein L.Y."/>
        </authorList>
    </citation>
    <scope>NUCLEOTIDE SEQUENCE [LARGE SCALE GENOMIC DNA]</scope>
    <source>
        <strain evidence="8">Nm2</strain>
    </source>
</reference>
<dbReference type="GO" id="GO:0005524">
    <property type="term" value="F:ATP binding"/>
    <property type="evidence" value="ECO:0007669"/>
    <property type="project" value="InterPro"/>
</dbReference>
<dbReference type="Proteomes" id="UP000324176">
    <property type="component" value="Unassembled WGS sequence"/>
</dbReference>
<dbReference type="OrthoDB" id="9760715at2"/>
<dbReference type="SUPFAM" id="SSF52540">
    <property type="entry name" value="P-loop containing nucleoside triphosphate hydrolases"/>
    <property type="match status" value="2"/>
</dbReference>
<evidence type="ECO:0000313" key="8">
    <source>
        <dbReference type="Proteomes" id="UP000034156"/>
    </source>
</evidence>
<evidence type="ECO:0000313" key="9">
    <source>
        <dbReference type="Proteomes" id="UP000324176"/>
    </source>
</evidence>
<dbReference type="InterPro" id="IPR027417">
    <property type="entry name" value="P-loop_NTPase"/>
</dbReference>
<dbReference type="CDD" id="cd18793">
    <property type="entry name" value="SF2_C_SNF"/>
    <property type="match status" value="1"/>
</dbReference>
<proteinExistence type="predicted"/>
<keyword evidence="2" id="KW-0863">Zinc-finger</keyword>